<dbReference type="RefSeq" id="WP_276214633.1">
    <property type="nucleotide sequence ID" value="NZ_JARJLR010000233.1"/>
</dbReference>
<comment type="caution">
    <text evidence="1">The sequence shown here is derived from an EMBL/GenBank/DDBJ whole genome shotgun (WGS) entry which is preliminary data.</text>
</comment>
<name>A0AAW6P8F5_9PSED</name>
<evidence type="ECO:0000313" key="1">
    <source>
        <dbReference type="EMBL" id="MDF3842658.1"/>
    </source>
</evidence>
<dbReference type="Proteomes" id="UP001220662">
    <property type="component" value="Unassembled WGS sequence"/>
</dbReference>
<dbReference type="AlphaFoldDB" id="A0AAW6P8F5"/>
<dbReference type="EMBL" id="JARJLR010000233">
    <property type="protein sequence ID" value="MDF3842658.1"/>
    <property type="molecule type" value="Genomic_DNA"/>
</dbReference>
<proteinExistence type="predicted"/>
<evidence type="ECO:0000313" key="2">
    <source>
        <dbReference type="Proteomes" id="UP001220662"/>
    </source>
</evidence>
<sequence>MALPQQTYIASTSDGTWKDLVVGVATISSVLANALSSDAFIGLRLRKADGTTARLMPGNLLPLNTPHRPALGGLSLGAGDKLQVLSDAPVDWIATGAPGLAYASSVLATSGGAWATLVTGPATVRAVLASHAGPADGALGMRLLKGSGQAAAIIVREAMGEAAGKRLVAPIVLGAGDKLQVMSDERIEWIATGVE</sequence>
<organism evidence="1 2">
    <name type="scientific">Pseudomonas citronellolis</name>
    <dbReference type="NCBI Taxonomy" id="53408"/>
    <lineage>
        <taxon>Bacteria</taxon>
        <taxon>Pseudomonadati</taxon>
        <taxon>Pseudomonadota</taxon>
        <taxon>Gammaproteobacteria</taxon>
        <taxon>Pseudomonadales</taxon>
        <taxon>Pseudomonadaceae</taxon>
        <taxon>Pseudomonas</taxon>
    </lineage>
</organism>
<gene>
    <name evidence="1" type="ORF">P3W55_13155</name>
</gene>
<reference evidence="1" key="1">
    <citation type="submission" date="2023-03" db="EMBL/GenBank/DDBJ databases">
        <title>Draft assemblies of triclosan tolerant bacteria isolated from returned activated sludge.</title>
        <authorList>
            <person name="Van Hamelsveld S."/>
        </authorList>
    </citation>
    <scope>NUCLEOTIDE SEQUENCE</scope>
    <source>
        <strain evidence="1">GW210015_S63</strain>
    </source>
</reference>
<accession>A0AAW6P8F5</accession>
<protein>
    <submittedName>
        <fullName evidence="1">Uncharacterized protein</fullName>
    </submittedName>
</protein>